<reference evidence="2" key="2">
    <citation type="submission" date="2020-02" db="EMBL/GenBank/DDBJ databases">
        <title>Identification and distribution of gene clusters putatively required for synthesis of sphingolipid metabolism inhibitors in phylogenetically diverse species of the filamentous fungus Fusarium.</title>
        <authorList>
            <person name="Kim H.-S."/>
            <person name="Busman M."/>
            <person name="Brown D.W."/>
            <person name="Divon H."/>
            <person name="Uhlig S."/>
            <person name="Proctor R.H."/>
        </authorList>
    </citation>
    <scope>NUCLEOTIDE SEQUENCE</scope>
    <source>
        <strain evidence="2">NRRL 25174</strain>
    </source>
</reference>
<evidence type="ECO:0000313" key="2">
    <source>
        <dbReference type="EMBL" id="KAF4334357.1"/>
    </source>
</evidence>
<evidence type="ECO:0000313" key="3">
    <source>
        <dbReference type="Proteomes" id="UP000730481"/>
    </source>
</evidence>
<comment type="caution">
    <text evidence="2">The sequence shown here is derived from an EMBL/GenBank/DDBJ whole genome shotgun (WGS) entry which is preliminary data.</text>
</comment>
<dbReference type="AlphaFoldDB" id="A0A9P5AAD9"/>
<feature type="compositionally biased region" description="Basic residues" evidence="1">
    <location>
        <begin position="679"/>
        <end position="688"/>
    </location>
</feature>
<feature type="region of interest" description="Disordered" evidence="1">
    <location>
        <begin position="665"/>
        <end position="692"/>
    </location>
</feature>
<proteinExistence type="predicted"/>
<protein>
    <submittedName>
        <fullName evidence="2">Pentatricopeptide repeat domain protein</fullName>
    </submittedName>
</protein>
<sequence length="857" mass="99215">MHRIPTLFRVRQCTYSQCIKTLTQERSRYTDTTPVRTRTYNNDNSLVFDKYTESETGQQNGQLSAPTLRRARQRPSHWQQDPDKPFPLGIRLSGSRKGNLTRKSPELDAISSWERRIAKSRHSHGDQGAWETFLELQDRNQLGLLTKPRALFLRDIILKTALTKSDRMEKLFKVARHLQETESFTWPELYLKVVHFYLAQTDYETAFMWHLKLMPLFTPDLDSFGVLMASFAIDFTPKLQSTLTRIYVFSPYRELYDYVVPALFESGQSHSARIWRKRFILFSDHPKSLKSMPFLDFLSRYFSTVQLTEKELAILNRDASARDATRTSVHKDVRLEEGKGLYSDHFTARWFASSWASPEFAIDLMHRIGLRTIGPQSLQAIALREADARGVTDRLKQLRKLGIEIKPSVYCKALTSFAERDKDALLRDLLHCDIHPKEFEDPERRSALLAASAIRQNWNLERLLQEVEGLVTTPRPSPDRTLSEELNRDLTLALHRRKDLAKARYVLHRMESLDVTLQQKTSEHLLNRVFEDIWYHPTLGKQVFYGFQADPKLDRAIHTSLRVAGHGVAVPIKYWQMLLYNLGRSGRFNDLEGLSYEICELYSPKPGGLIPVHRKDTVPRPDPKIEDLEAESETWSEYYSSPGGKKEKSHFNEAFLRAEIGPPQDEIKSISRDSEPKSKSRRRSKKQKRNDSDHVFCIPADLPFTHRQHPIQKIFDISLQRAIIRWGFDITLGRQPTQPSLATLKPTGITSFDLACGVRLLAMLRDKGVYIDQQIVRSTIIKRLAAASLPGKPRARARDSRELSPKNMKRLVEEAWGSGILPSEKQLALEIERHKPKLWKSYPRLFEKSYGDDQYFI</sequence>
<evidence type="ECO:0000256" key="1">
    <source>
        <dbReference type="SAM" id="MobiDB-lite"/>
    </source>
</evidence>
<feature type="compositionally biased region" description="Basic and acidic residues" evidence="1">
    <location>
        <begin position="665"/>
        <end position="678"/>
    </location>
</feature>
<feature type="compositionally biased region" description="Polar residues" evidence="1">
    <location>
        <begin position="54"/>
        <end position="65"/>
    </location>
</feature>
<dbReference type="EMBL" id="PVQB02000694">
    <property type="protein sequence ID" value="KAF4334357.1"/>
    <property type="molecule type" value="Genomic_DNA"/>
</dbReference>
<gene>
    <name evidence="2" type="ORF">FBEOM_11800</name>
</gene>
<reference evidence="2" key="1">
    <citation type="journal article" date="2017" name="Mycologia">
        <title>Fusarium algeriense, sp. nov., a novel toxigenic crown rot pathogen of durum wheat from Algeria is nested in the Fusarium burgessii species complex.</title>
        <authorList>
            <person name="Laraba I."/>
            <person name="Keddad A."/>
            <person name="Boureghda H."/>
            <person name="Abdallah N."/>
            <person name="Vaughan M.M."/>
            <person name="Proctor R.H."/>
            <person name="Busman M."/>
            <person name="O'Donnell K."/>
        </authorList>
    </citation>
    <scope>NUCLEOTIDE SEQUENCE</scope>
    <source>
        <strain evidence="2">NRRL 25174</strain>
    </source>
</reference>
<dbReference type="OrthoDB" id="5366531at2759"/>
<dbReference type="Proteomes" id="UP000730481">
    <property type="component" value="Unassembled WGS sequence"/>
</dbReference>
<keyword evidence="3" id="KW-1185">Reference proteome</keyword>
<organism evidence="2 3">
    <name type="scientific">Fusarium beomiforme</name>
    <dbReference type="NCBI Taxonomy" id="44412"/>
    <lineage>
        <taxon>Eukaryota</taxon>
        <taxon>Fungi</taxon>
        <taxon>Dikarya</taxon>
        <taxon>Ascomycota</taxon>
        <taxon>Pezizomycotina</taxon>
        <taxon>Sordariomycetes</taxon>
        <taxon>Hypocreomycetidae</taxon>
        <taxon>Hypocreales</taxon>
        <taxon>Nectriaceae</taxon>
        <taxon>Fusarium</taxon>
        <taxon>Fusarium burgessii species complex</taxon>
    </lineage>
</organism>
<accession>A0A9P5AAD9</accession>
<feature type="region of interest" description="Disordered" evidence="1">
    <location>
        <begin position="52"/>
        <end position="104"/>
    </location>
</feature>
<name>A0A9P5AAD9_9HYPO</name>